<dbReference type="InterPro" id="IPR004753">
    <property type="entry name" value="MreB"/>
</dbReference>
<dbReference type="EMBL" id="JBITYG010000002">
    <property type="protein sequence ID" value="MFI9100335.1"/>
    <property type="molecule type" value="Genomic_DNA"/>
</dbReference>
<keyword evidence="2" id="KW-0963">Cytoplasm</keyword>
<organism evidence="7 8">
    <name type="scientific">Streptomyces fildesensis</name>
    <dbReference type="NCBI Taxonomy" id="375757"/>
    <lineage>
        <taxon>Bacteria</taxon>
        <taxon>Bacillati</taxon>
        <taxon>Actinomycetota</taxon>
        <taxon>Actinomycetes</taxon>
        <taxon>Kitasatosporales</taxon>
        <taxon>Streptomycetaceae</taxon>
        <taxon>Streptomyces</taxon>
    </lineage>
</organism>
<evidence type="ECO:0000313" key="8">
    <source>
        <dbReference type="Proteomes" id="UP001614394"/>
    </source>
</evidence>
<keyword evidence="4" id="KW-0067">ATP-binding</keyword>
<keyword evidence="3" id="KW-0547">Nucleotide-binding</keyword>
<dbReference type="RefSeq" id="WP_399645408.1">
    <property type="nucleotide sequence ID" value="NZ_JBITYG010000002.1"/>
</dbReference>
<dbReference type="SUPFAM" id="SSF53067">
    <property type="entry name" value="Actin-like ATPase domain"/>
    <property type="match status" value="2"/>
</dbReference>
<gene>
    <name evidence="7" type="ORF">ACIGXA_07400</name>
</gene>
<comment type="subcellular location">
    <subcellularLocation>
        <location evidence="1">Cytoplasm</location>
    </subcellularLocation>
</comment>
<evidence type="ECO:0000313" key="7">
    <source>
        <dbReference type="EMBL" id="MFI9100335.1"/>
    </source>
</evidence>
<comment type="similarity">
    <text evidence="6">Belongs to the FtsA/MreB family.</text>
</comment>
<reference evidence="7 8" key="1">
    <citation type="submission" date="2024-10" db="EMBL/GenBank/DDBJ databases">
        <title>The Natural Products Discovery Center: Release of the First 8490 Sequenced Strains for Exploring Actinobacteria Biosynthetic Diversity.</title>
        <authorList>
            <person name="Kalkreuter E."/>
            <person name="Kautsar S.A."/>
            <person name="Yang D."/>
            <person name="Bader C.D."/>
            <person name="Teijaro C.N."/>
            <person name="Fluegel L."/>
            <person name="Davis C.M."/>
            <person name="Simpson J.R."/>
            <person name="Lauterbach L."/>
            <person name="Steele A.D."/>
            <person name="Gui C."/>
            <person name="Meng S."/>
            <person name="Li G."/>
            <person name="Viehrig K."/>
            <person name="Ye F."/>
            <person name="Su P."/>
            <person name="Kiefer A.F."/>
            <person name="Nichols A."/>
            <person name="Cepeda A.J."/>
            <person name="Yan W."/>
            <person name="Fan B."/>
            <person name="Jiang Y."/>
            <person name="Adhikari A."/>
            <person name="Zheng C.-J."/>
            <person name="Schuster L."/>
            <person name="Cowan T.M."/>
            <person name="Smanski M.J."/>
            <person name="Chevrette M.G."/>
            <person name="De Carvalho L.P.S."/>
            <person name="Shen B."/>
        </authorList>
    </citation>
    <scope>NUCLEOTIDE SEQUENCE [LARGE SCALE GENOMIC DNA]</scope>
    <source>
        <strain evidence="7 8">NPDC053399</strain>
    </source>
</reference>
<proteinExistence type="inferred from homology"/>
<evidence type="ECO:0000256" key="5">
    <source>
        <dbReference type="ARBA" id="ARBA00022960"/>
    </source>
</evidence>
<comment type="caution">
    <text evidence="7">The sequence shown here is derived from an EMBL/GenBank/DDBJ whole genome shotgun (WGS) entry which is preliminary data.</text>
</comment>
<keyword evidence="5" id="KW-0133">Cell shape</keyword>
<dbReference type="PANTHER" id="PTHR42749">
    <property type="entry name" value="CELL SHAPE-DETERMINING PROTEIN MREB"/>
    <property type="match status" value="1"/>
</dbReference>
<dbReference type="InterPro" id="IPR043129">
    <property type="entry name" value="ATPase_NBD"/>
</dbReference>
<sequence length="345" mass="36458">MTLAPVLERLRRCTVAVDLGADRTRVYLRGHGLIADEPSVVAFDTERGEVVAIGTTAEQLTGRAPEHLLVIKPVAGGMVVDVEMARRLLRHVAGSRLRRARLRTPVLRAALSLPYDAPPVARRTAFETLAGLGLRRVELVDSLLAAAVGCGLPVEYPEAAMIVLANADSTQVAVLSMGTVVAAETVPVGSDTIDRAVVEYFRGHHELAPSVQTVQSLREAIGGTAPSAEPDIELNGRDIVSGLARSVTADAHAARDAMRGPLRPILDGVSMVLRRCPPDLVVDIADSGLTLGGSISRMPGLDSLLRSATGLRVQIAEHPDGCVARGMGAMMEGRILPARQSVAVR</sequence>
<dbReference type="InterPro" id="IPR056546">
    <property type="entry name" value="MreB_MamK-like"/>
</dbReference>
<dbReference type="Gene3D" id="3.30.420.40">
    <property type="match status" value="2"/>
</dbReference>
<dbReference type="Proteomes" id="UP001614394">
    <property type="component" value="Unassembled WGS sequence"/>
</dbReference>
<keyword evidence="8" id="KW-1185">Reference proteome</keyword>
<evidence type="ECO:0000256" key="6">
    <source>
        <dbReference type="ARBA" id="ARBA00023458"/>
    </source>
</evidence>
<dbReference type="PANTHER" id="PTHR42749:SF1">
    <property type="entry name" value="CELL SHAPE-DETERMINING PROTEIN MREB"/>
    <property type="match status" value="1"/>
</dbReference>
<name>A0ABW8C4M5_9ACTN</name>
<accession>A0ABW8C4M5</accession>
<dbReference type="Pfam" id="PF06723">
    <property type="entry name" value="MreB_Mbl"/>
    <property type="match status" value="1"/>
</dbReference>
<evidence type="ECO:0000256" key="2">
    <source>
        <dbReference type="ARBA" id="ARBA00022490"/>
    </source>
</evidence>
<dbReference type="PRINTS" id="PR01652">
    <property type="entry name" value="SHAPEPROTEIN"/>
</dbReference>
<evidence type="ECO:0000256" key="3">
    <source>
        <dbReference type="ARBA" id="ARBA00022741"/>
    </source>
</evidence>
<evidence type="ECO:0000256" key="1">
    <source>
        <dbReference type="ARBA" id="ARBA00004496"/>
    </source>
</evidence>
<protein>
    <submittedName>
        <fullName evidence="7">Rod shape-determining protein</fullName>
    </submittedName>
</protein>
<evidence type="ECO:0000256" key="4">
    <source>
        <dbReference type="ARBA" id="ARBA00022840"/>
    </source>
</evidence>